<dbReference type="EMBL" id="BSFE01000001">
    <property type="protein sequence ID" value="GLK50502.1"/>
    <property type="molecule type" value="Genomic_DNA"/>
</dbReference>
<feature type="compositionally biased region" description="Basic and acidic residues" evidence="2">
    <location>
        <begin position="21"/>
        <end position="36"/>
    </location>
</feature>
<feature type="compositionally biased region" description="Basic and acidic residues" evidence="2">
    <location>
        <begin position="1"/>
        <end position="12"/>
    </location>
</feature>
<dbReference type="RefSeq" id="WP_271184903.1">
    <property type="nucleotide sequence ID" value="NZ_BSFE01000001.1"/>
</dbReference>
<evidence type="ECO:0000256" key="2">
    <source>
        <dbReference type="SAM" id="MobiDB-lite"/>
    </source>
</evidence>
<protein>
    <submittedName>
        <fullName evidence="3">Uncharacterized protein</fullName>
    </submittedName>
</protein>
<keyword evidence="1" id="KW-0175">Coiled coil</keyword>
<organism evidence="3 4">
    <name type="scientific">Maricaulis virginensis</name>
    <dbReference type="NCBI Taxonomy" id="144022"/>
    <lineage>
        <taxon>Bacteria</taxon>
        <taxon>Pseudomonadati</taxon>
        <taxon>Pseudomonadota</taxon>
        <taxon>Alphaproteobacteria</taxon>
        <taxon>Maricaulales</taxon>
        <taxon>Maricaulaceae</taxon>
        <taxon>Maricaulis</taxon>
    </lineage>
</organism>
<evidence type="ECO:0000313" key="4">
    <source>
        <dbReference type="Proteomes" id="UP001143486"/>
    </source>
</evidence>
<feature type="region of interest" description="Disordered" evidence="2">
    <location>
        <begin position="1"/>
        <end position="36"/>
    </location>
</feature>
<dbReference type="AlphaFoldDB" id="A0A9W6MLW2"/>
<evidence type="ECO:0000313" key="3">
    <source>
        <dbReference type="EMBL" id="GLK50502.1"/>
    </source>
</evidence>
<reference evidence="3" key="1">
    <citation type="journal article" date="2014" name="Int. J. Syst. Evol. Microbiol.">
        <title>Complete genome sequence of Corynebacterium casei LMG S-19264T (=DSM 44701T), isolated from a smear-ripened cheese.</title>
        <authorList>
            <consortium name="US DOE Joint Genome Institute (JGI-PGF)"/>
            <person name="Walter F."/>
            <person name="Albersmeier A."/>
            <person name="Kalinowski J."/>
            <person name="Ruckert C."/>
        </authorList>
    </citation>
    <scope>NUCLEOTIDE SEQUENCE</scope>
    <source>
        <strain evidence="3">VKM B-1513</strain>
    </source>
</reference>
<keyword evidence="4" id="KW-1185">Reference proteome</keyword>
<gene>
    <name evidence="3" type="ORF">GCM10017621_00100</name>
</gene>
<feature type="coiled-coil region" evidence="1">
    <location>
        <begin position="74"/>
        <end position="101"/>
    </location>
</feature>
<sequence>MERWDDQKRQQDIDDLNNEMAGRDVGRQHRFLHDRDPQYIEERKREDKHRHDMLMQLMRDAEYAAAYQRAWEALDNAQDALSEALLENAEQTERLAEALDAITDQAARLPDGSPVFRAADGSLRDADGNRLRSDALPASLTIPEDAPSYEEYASARDALHGARMRGQELSRIQTEVIDPARDRVEAGDMTPDEIDAITNRLDDVTDALKQGRIPEIEVEAPTSASSSDHNAAIVAPVTLPSLD</sequence>
<dbReference type="Proteomes" id="UP001143486">
    <property type="component" value="Unassembled WGS sequence"/>
</dbReference>
<accession>A0A9W6MLW2</accession>
<reference evidence="3" key="2">
    <citation type="submission" date="2023-01" db="EMBL/GenBank/DDBJ databases">
        <authorList>
            <person name="Sun Q."/>
            <person name="Evtushenko L."/>
        </authorList>
    </citation>
    <scope>NUCLEOTIDE SEQUENCE</scope>
    <source>
        <strain evidence="3">VKM B-1513</strain>
    </source>
</reference>
<comment type="caution">
    <text evidence="3">The sequence shown here is derived from an EMBL/GenBank/DDBJ whole genome shotgun (WGS) entry which is preliminary data.</text>
</comment>
<proteinExistence type="predicted"/>
<evidence type="ECO:0000256" key="1">
    <source>
        <dbReference type="SAM" id="Coils"/>
    </source>
</evidence>
<feature type="region of interest" description="Disordered" evidence="2">
    <location>
        <begin position="219"/>
        <end position="243"/>
    </location>
</feature>
<name>A0A9W6MLW2_9PROT</name>